<feature type="region of interest" description="Disordered" evidence="1">
    <location>
        <begin position="272"/>
        <end position="305"/>
    </location>
</feature>
<evidence type="ECO:0008006" key="4">
    <source>
        <dbReference type="Google" id="ProtNLM"/>
    </source>
</evidence>
<dbReference type="OrthoDB" id="43807at2759"/>
<reference evidence="2" key="1">
    <citation type="submission" date="2022-03" db="EMBL/GenBank/DDBJ databases">
        <authorList>
            <person name="Martin C."/>
        </authorList>
    </citation>
    <scope>NUCLEOTIDE SEQUENCE</scope>
</reference>
<evidence type="ECO:0000313" key="3">
    <source>
        <dbReference type="Proteomes" id="UP000749559"/>
    </source>
</evidence>
<dbReference type="Pfam" id="PF24917">
    <property type="entry name" value="BLTP3A_B"/>
    <property type="match status" value="1"/>
</dbReference>
<evidence type="ECO:0000313" key="2">
    <source>
        <dbReference type="EMBL" id="CAH1786952.1"/>
    </source>
</evidence>
<name>A0A8J1TZY5_OWEFU</name>
<feature type="compositionally biased region" description="Basic and acidic residues" evidence="1">
    <location>
        <begin position="272"/>
        <end position="285"/>
    </location>
</feature>
<dbReference type="Proteomes" id="UP000749559">
    <property type="component" value="Unassembled WGS sequence"/>
</dbReference>
<evidence type="ECO:0000256" key="1">
    <source>
        <dbReference type="SAM" id="MobiDB-lite"/>
    </source>
</evidence>
<proteinExistence type="predicted"/>
<feature type="non-terminal residue" evidence="2">
    <location>
        <position position="1"/>
    </location>
</feature>
<dbReference type="PANTHER" id="PTHR22774:SF11">
    <property type="entry name" value="CHOREIN N-TERMINAL DOMAIN-CONTAINING PROTEIN"/>
    <property type="match status" value="1"/>
</dbReference>
<dbReference type="PANTHER" id="PTHR22774">
    <property type="entry name" value="CHOREIN N-TERMINAL DOMAIN-CONTAINING PROTEIN"/>
    <property type="match status" value="1"/>
</dbReference>
<comment type="caution">
    <text evidence="2">The sequence shown here is derived from an EMBL/GenBank/DDBJ whole genome shotgun (WGS) entry which is preliminary data.</text>
</comment>
<dbReference type="InterPro" id="IPR026728">
    <property type="entry name" value="BLTP3A/B"/>
</dbReference>
<dbReference type="AlphaFoldDB" id="A0A8J1TZY5"/>
<dbReference type="EMBL" id="CAIIXF020000006">
    <property type="protein sequence ID" value="CAH1786952.1"/>
    <property type="molecule type" value="Genomic_DNA"/>
</dbReference>
<accession>A0A8J1TZY5</accession>
<protein>
    <recommendedName>
        <fullName evidence="4">Chorein N-terminal domain-containing protein</fullName>
    </recommendedName>
</protein>
<gene>
    <name evidence="2" type="ORF">OFUS_LOCUS12748</name>
</gene>
<keyword evidence="3" id="KW-1185">Reference proteome</keyword>
<sequence length="414" mass="47044">MASIIKNQILKHLSKFTKNLTPDRINISTLKGEGELANLELNEQILMELLDLPTWLRLSKAVCNKVQIKIAWTKLKTIPICVFLDEVEVEMETCDEPRKPSNTSQMPSYSSGGKYGFTDRVVDGISMSINSVTVNFKSHAFQASIQISRILVNSCTPNWAKATDLRHSRVKDTIQDALIIFKEVEWQTLRIEANAIASKDKSFTTTPLRLISNQAKIRISIKKSLNDCSMLATKLQFNLDDLLWVLTDSQLKAMLLFMKSLKQIIEKSSEQTKRLAGEKVKKQSSMDKPPPSRQNRKSSPSQTAESAMNKLFAKLDIKETSYHLYTGRLDLHLCDDTTAVDRKKIQFNPTTDKAHNRHIEGGAMQVTLYKLSLDHYPFHPAGSDRKHWAKYDDGMAARQAWVKQLFSSFTEDFS</sequence>
<organism evidence="2 3">
    <name type="scientific">Owenia fusiformis</name>
    <name type="common">Polychaete worm</name>
    <dbReference type="NCBI Taxonomy" id="6347"/>
    <lineage>
        <taxon>Eukaryota</taxon>
        <taxon>Metazoa</taxon>
        <taxon>Spiralia</taxon>
        <taxon>Lophotrochozoa</taxon>
        <taxon>Annelida</taxon>
        <taxon>Polychaeta</taxon>
        <taxon>Sedentaria</taxon>
        <taxon>Canalipalpata</taxon>
        <taxon>Sabellida</taxon>
        <taxon>Oweniida</taxon>
        <taxon>Oweniidae</taxon>
        <taxon>Owenia</taxon>
    </lineage>
</organism>